<gene>
    <name evidence="3" type="primary">tcdA</name>
    <name evidence="3" type="ORF">GCM10023211_18030</name>
</gene>
<sequence length="268" mass="29054">MSLLPSYYQRFSGIARLYGEQALTAFSQSHVCVIGIGGVGSWVAESLARSGIGQITLIDMDDVCITNTNRQVHALKQNIGQAKTEVMAERILQINPECSVNCIDDFINQNNVSEYLGTQANPRYHYIIDAIDSVKDKAAVLAYCRRNKLKVITIGGAGGQKDPTKIAITDLAKTVQDPLVAKLRERLKNEYKLTKDSKGKYGIACVYSIEQLTYPAVNGGVCLTKSQAQGPKKMDCASGFGAITTVTATFGFVAVSYILDKLASRRGG</sequence>
<keyword evidence="1" id="KW-0812">Transmembrane</keyword>
<dbReference type="PANTHER" id="PTHR43267:SF1">
    <property type="entry name" value="TRNA THREONYLCARBAMOYLADENOSINE DEHYDRATASE"/>
    <property type="match status" value="1"/>
</dbReference>
<reference evidence="4" key="1">
    <citation type="journal article" date="2019" name="Int. J. Syst. Evol. Microbiol.">
        <title>The Global Catalogue of Microorganisms (GCM) 10K type strain sequencing project: providing services to taxonomists for standard genome sequencing and annotation.</title>
        <authorList>
            <consortium name="The Broad Institute Genomics Platform"/>
            <consortium name="The Broad Institute Genome Sequencing Center for Infectious Disease"/>
            <person name="Wu L."/>
            <person name="Ma J."/>
        </authorList>
    </citation>
    <scope>NUCLEOTIDE SEQUENCE [LARGE SCALE GENOMIC DNA]</scope>
    <source>
        <strain evidence="4">JCM 18050</strain>
    </source>
</reference>
<dbReference type="EMBL" id="BAABHY010000003">
    <property type="protein sequence ID" value="GAA5111922.1"/>
    <property type="molecule type" value="Genomic_DNA"/>
</dbReference>
<evidence type="ECO:0000256" key="1">
    <source>
        <dbReference type="SAM" id="Phobius"/>
    </source>
</evidence>
<dbReference type="PANTHER" id="PTHR43267">
    <property type="entry name" value="TRNA THREONYLCARBAMOYLADENOSINE DEHYDRATASE"/>
    <property type="match status" value="1"/>
</dbReference>
<dbReference type="CDD" id="cd00755">
    <property type="entry name" value="YgdL_like"/>
    <property type="match status" value="1"/>
</dbReference>
<feature type="domain" description="THIF-type NAD/FAD binding fold" evidence="2">
    <location>
        <begin position="16"/>
        <end position="260"/>
    </location>
</feature>
<keyword evidence="1" id="KW-0472">Membrane</keyword>
<comment type="caution">
    <text evidence="3">The sequence shown here is derived from an EMBL/GenBank/DDBJ whole genome shotgun (WGS) entry which is preliminary data.</text>
</comment>
<dbReference type="Proteomes" id="UP001500171">
    <property type="component" value="Unassembled WGS sequence"/>
</dbReference>
<evidence type="ECO:0000313" key="3">
    <source>
        <dbReference type="EMBL" id="GAA5111922.1"/>
    </source>
</evidence>
<keyword evidence="1" id="KW-1133">Transmembrane helix</keyword>
<dbReference type="InterPro" id="IPR000594">
    <property type="entry name" value="ThiF_NAD_FAD-bd"/>
</dbReference>
<keyword evidence="4" id="KW-1185">Reference proteome</keyword>
<dbReference type="Pfam" id="PF00899">
    <property type="entry name" value="ThiF"/>
    <property type="match status" value="1"/>
</dbReference>
<name>A0ABP9N8F7_9GAMM</name>
<dbReference type="SUPFAM" id="SSF69572">
    <property type="entry name" value="Activating enzymes of the ubiquitin-like proteins"/>
    <property type="match status" value="1"/>
</dbReference>
<evidence type="ECO:0000259" key="2">
    <source>
        <dbReference type="Pfam" id="PF00899"/>
    </source>
</evidence>
<proteinExistence type="predicted"/>
<dbReference type="InterPro" id="IPR035985">
    <property type="entry name" value="Ubiquitin-activating_enz"/>
</dbReference>
<protein>
    <submittedName>
        <fullName evidence="3">tRNA cyclic N6-threonylcarbamoyladenosine(37) synthase TcdA</fullName>
    </submittedName>
</protein>
<dbReference type="Gene3D" id="3.40.50.720">
    <property type="entry name" value="NAD(P)-binding Rossmann-like Domain"/>
    <property type="match status" value="1"/>
</dbReference>
<feature type="transmembrane region" description="Helical" evidence="1">
    <location>
        <begin position="239"/>
        <end position="259"/>
    </location>
</feature>
<dbReference type="NCBIfam" id="NF011696">
    <property type="entry name" value="PRK15116.1"/>
    <property type="match status" value="1"/>
</dbReference>
<dbReference type="InterPro" id="IPR045886">
    <property type="entry name" value="ThiF/MoeB/HesA"/>
</dbReference>
<organism evidence="3 4">
    <name type="scientific">Orbus sasakiae</name>
    <dbReference type="NCBI Taxonomy" id="1078475"/>
    <lineage>
        <taxon>Bacteria</taxon>
        <taxon>Pseudomonadati</taxon>
        <taxon>Pseudomonadota</taxon>
        <taxon>Gammaproteobacteria</taxon>
        <taxon>Orbales</taxon>
        <taxon>Orbaceae</taxon>
        <taxon>Orbus</taxon>
    </lineage>
</organism>
<evidence type="ECO:0000313" key="4">
    <source>
        <dbReference type="Proteomes" id="UP001500171"/>
    </source>
</evidence>
<accession>A0ABP9N8F7</accession>
<dbReference type="RefSeq" id="WP_345491352.1">
    <property type="nucleotide sequence ID" value="NZ_BAABHY010000003.1"/>
</dbReference>